<organism evidence="1 2">
    <name type="scientific">Trinickia terrae</name>
    <dbReference type="NCBI Taxonomy" id="2571161"/>
    <lineage>
        <taxon>Bacteria</taxon>
        <taxon>Pseudomonadati</taxon>
        <taxon>Pseudomonadota</taxon>
        <taxon>Betaproteobacteria</taxon>
        <taxon>Burkholderiales</taxon>
        <taxon>Burkholderiaceae</taxon>
        <taxon>Trinickia</taxon>
    </lineage>
</organism>
<protein>
    <submittedName>
        <fullName evidence="1">Uncharacterized protein</fullName>
    </submittedName>
</protein>
<dbReference type="Proteomes" id="UP000305539">
    <property type="component" value="Unassembled WGS sequence"/>
</dbReference>
<dbReference type="OrthoDB" id="1153097at2"/>
<proteinExistence type="predicted"/>
<evidence type="ECO:0000313" key="2">
    <source>
        <dbReference type="Proteomes" id="UP000305539"/>
    </source>
</evidence>
<name>A0A4U1I7S5_9BURK</name>
<accession>A0A4U1I7S5</accession>
<reference evidence="1 2" key="1">
    <citation type="submission" date="2019-04" db="EMBL/GenBank/DDBJ databases">
        <title>Trinickia sp. 7GSK02, isolated from subtropical forest soil.</title>
        <authorList>
            <person name="Gao Z.-H."/>
            <person name="Qiu L.-H."/>
        </authorList>
    </citation>
    <scope>NUCLEOTIDE SEQUENCE [LARGE SCALE GENOMIC DNA]</scope>
    <source>
        <strain evidence="1 2">7GSK02</strain>
    </source>
</reference>
<sequence>MTKLVAQVSAEGASEWWSTFVVSGIKNADGSSLVAQQYLFLNFKSPAEVTQGSVNADPWLDAAVDVVNAPIAEKLYDVTLKIFLKAPRYAPGRAVTLHIGVGGDLRGEAAQQYFDSFVLSTDEEPDVGGTVKADVAACPDPALADVSPVVRFQYGTIVEDVSLTYGAVQDVTLPAGTYAVSAAPVATGGGTVSAPVVPSAASITVTAGQSVSLRVTFGRVVKHGALDVTVSQDLFDELGTETLAVDIVETATGAVLASFDSAVGHTTPVSGLPAQGSVEVRTRTIRLNNYEYTFEPLGFTLGTALIGVKIDWSSVERRKLDTTGYISQPVAVETDTPLPNTFLLRLARADADYAARLSLQNGTTAFPSLLEPGSYTAQVSDFIDNGVIYTVEAQPAEFDASAGTPLSVRIKRSANLVVPGFPGFLSFGACAQLTPTNQDDFAAARASAIFKYAGNDGAGDDNTYLDRDYATERTIQLARGIEAQVGGGHRVLPIMISYTCNLSLGDTKSILKSAERHKYAYANYILTLSLLRDAADADHPVAGAVIVNPDFLGACQQENLPVTGPIDGGTVPVRAPLQEAIAESVRRGRLPAALVIPDDITEDLRGYVRSVNWLTRAVAGGKVSLGWQSNLWGVGGSTWVYGDADVKAYAESTGEYALKAGVFDGDYGADFHAVDRYEADDLTLRSYWNSYCYGAPHEWPRFFDFVKWLSRRLKKPVMPWQYPASRLPDASDAVADPFDSQNWGTGGSYLFGQPEIGADADNINATVRNFRLPAHFPAPYTNEPVGKLFTRGPFDLGQPAYGDFPLRGIFSVQLGGGATTGIVRDIGRTGPWTGAKIAAYMDGPISLRTGN</sequence>
<dbReference type="AlphaFoldDB" id="A0A4U1I7S5"/>
<comment type="caution">
    <text evidence="1">The sequence shown here is derived from an EMBL/GenBank/DDBJ whole genome shotgun (WGS) entry which is preliminary data.</text>
</comment>
<dbReference type="RefSeq" id="WP_136894097.1">
    <property type="nucleotide sequence ID" value="NZ_SWJE01000005.1"/>
</dbReference>
<gene>
    <name evidence="1" type="ORF">FAZ69_10610</name>
</gene>
<dbReference type="EMBL" id="SWJE01000005">
    <property type="protein sequence ID" value="TKC89387.1"/>
    <property type="molecule type" value="Genomic_DNA"/>
</dbReference>
<keyword evidence="2" id="KW-1185">Reference proteome</keyword>
<evidence type="ECO:0000313" key="1">
    <source>
        <dbReference type="EMBL" id="TKC89387.1"/>
    </source>
</evidence>